<evidence type="ECO:0000313" key="8">
    <source>
        <dbReference type="Proteomes" id="UP000002729"/>
    </source>
</evidence>
<dbReference type="SUPFAM" id="SSF82866">
    <property type="entry name" value="Multidrug efflux transporter AcrB transmembrane domain"/>
    <property type="match status" value="2"/>
</dbReference>
<dbReference type="eggNOG" id="KOG1934">
    <property type="taxonomic scope" value="Eukaryota"/>
</dbReference>
<feature type="compositionally biased region" description="Low complexity" evidence="4">
    <location>
        <begin position="759"/>
        <end position="769"/>
    </location>
</feature>
<dbReference type="Pfam" id="PF22600">
    <property type="entry name" value="MTPAP-like_central"/>
    <property type="match status" value="1"/>
</dbReference>
<feature type="transmembrane region" description="Helical" evidence="5">
    <location>
        <begin position="1517"/>
        <end position="1538"/>
    </location>
</feature>
<dbReference type="CDD" id="cd05402">
    <property type="entry name" value="NT_PAP_TUTase"/>
    <property type="match status" value="1"/>
</dbReference>
<feature type="transmembrane region" description="Helical" evidence="5">
    <location>
        <begin position="1414"/>
        <end position="1439"/>
    </location>
</feature>
<feature type="compositionally biased region" description="Pro residues" evidence="4">
    <location>
        <begin position="444"/>
        <end position="461"/>
    </location>
</feature>
<dbReference type="InterPro" id="IPR000731">
    <property type="entry name" value="SSD"/>
</dbReference>
<feature type="region of interest" description="Disordered" evidence="4">
    <location>
        <begin position="726"/>
        <end position="801"/>
    </location>
</feature>
<keyword evidence="5" id="KW-0812">Transmembrane</keyword>
<feature type="transmembrane region" description="Helical" evidence="5">
    <location>
        <begin position="1550"/>
        <end position="1577"/>
    </location>
</feature>
<organism evidence="8">
    <name type="scientific">Aureococcus anophagefferens</name>
    <name type="common">Harmful bloom alga</name>
    <dbReference type="NCBI Taxonomy" id="44056"/>
    <lineage>
        <taxon>Eukaryota</taxon>
        <taxon>Sar</taxon>
        <taxon>Stramenopiles</taxon>
        <taxon>Ochrophyta</taxon>
        <taxon>Pelagophyceae</taxon>
        <taxon>Pelagomonadales</taxon>
        <taxon>Pelagomonadaceae</taxon>
        <taxon>Aureococcus</taxon>
    </lineage>
</organism>
<proteinExistence type="inferred from homology"/>
<evidence type="ECO:0000259" key="6">
    <source>
        <dbReference type="PROSITE" id="PS50156"/>
    </source>
</evidence>
<dbReference type="Pfam" id="PF12349">
    <property type="entry name" value="Sterol-sensing"/>
    <property type="match status" value="1"/>
</dbReference>
<comment type="similarity">
    <text evidence="1">Belongs to the patched family.</text>
</comment>
<dbReference type="eggNOG" id="KOG1906">
    <property type="taxonomic scope" value="Eukaryota"/>
</dbReference>
<dbReference type="eggNOG" id="KOG1933">
    <property type="taxonomic scope" value="Eukaryota"/>
</dbReference>
<feature type="compositionally biased region" description="Low complexity" evidence="4">
    <location>
        <begin position="357"/>
        <end position="369"/>
    </location>
</feature>
<dbReference type="GO" id="GO:0046872">
    <property type="term" value="F:metal ion binding"/>
    <property type="evidence" value="ECO:0007669"/>
    <property type="project" value="UniProtKB-KW"/>
</dbReference>
<feature type="region of interest" description="Disordered" evidence="4">
    <location>
        <begin position="1993"/>
        <end position="2069"/>
    </location>
</feature>
<gene>
    <name evidence="7" type="ORF">AURANDRAFT_71230</name>
</gene>
<feature type="transmembrane region" description="Helical" evidence="5">
    <location>
        <begin position="1866"/>
        <end position="1895"/>
    </location>
</feature>
<feature type="compositionally biased region" description="Polar residues" evidence="4">
    <location>
        <begin position="2019"/>
        <end position="2031"/>
    </location>
</feature>
<dbReference type="GO" id="GO:0016020">
    <property type="term" value="C:membrane"/>
    <property type="evidence" value="ECO:0007669"/>
    <property type="project" value="TreeGrafter"/>
</dbReference>
<protein>
    <recommendedName>
        <fullName evidence="6">SSD domain-containing protein</fullName>
    </recommendedName>
</protein>
<dbReference type="InterPro" id="IPR043519">
    <property type="entry name" value="NT_sf"/>
</dbReference>
<dbReference type="Proteomes" id="UP000002729">
    <property type="component" value="Unassembled WGS sequence"/>
</dbReference>
<feature type="compositionally biased region" description="Low complexity" evidence="4">
    <location>
        <begin position="384"/>
        <end position="400"/>
    </location>
</feature>
<feature type="compositionally biased region" description="Acidic residues" evidence="4">
    <location>
        <begin position="2380"/>
        <end position="2389"/>
    </location>
</feature>
<feature type="transmembrane region" description="Helical" evidence="5">
    <location>
        <begin position="1960"/>
        <end position="1983"/>
    </location>
</feature>
<feature type="transmembrane region" description="Helical" evidence="5">
    <location>
        <begin position="1387"/>
        <end position="1407"/>
    </location>
</feature>
<dbReference type="InterPro" id="IPR002058">
    <property type="entry name" value="PAP_assoc"/>
</dbReference>
<feature type="compositionally biased region" description="Low complexity" evidence="4">
    <location>
        <begin position="1999"/>
        <end position="2013"/>
    </location>
</feature>
<feature type="compositionally biased region" description="Pro residues" evidence="4">
    <location>
        <begin position="2363"/>
        <end position="2379"/>
    </location>
</feature>
<evidence type="ECO:0000256" key="1">
    <source>
        <dbReference type="ARBA" id="ARBA00005585"/>
    </source>
</evidence>
<feature type="compositionally biased region" description="Pro residues" evidence="4">
    <location>
        <begin position="401"/>
        <end position="410"/>
    </location>
</feature>
<feature type="domain" description="SSD" evidence="6">
    <location>
        <begin position="1385"/>
        <end position="1577"/>
    </location>
</feature>
<name>F0Y385_AURAN</name>
<dbReference type="PANTHER" id="PTHR10796">
    <property type="entry name" value="PATCHED-RELATED"/>
    <property type="match status" value="1"/>
</dbReference>
<dbReference type="InterPro" id="IPR053958">
    <property type="entry name" value="HMGCR/SNAP/NPC1-like_SSD"/>
</dbReference>
<feature type="transmembrane region" description="Helical" evidence="5">
    <location>
        <begin position="1683"/>
        <end position="1703"/>
    </location>
</feature>
<feature type="region of interest" description="Disordered" evidence="4">
    <location>
        <begin position="701"/>
        <end position="720"/>
    </location>
</feature>
<dbReference type="Gene3D" id="1.20.1640.10">
    <property type="entry name" value="Multidrug efflux transporter AcrB transmembrane domain"/>
    <property type="match status" value="2"/>
</dbReference>
<feature type="compositionally biased region" description="Basic residues" evidence="4">
    <location>
        <begin position="370"/>
        <end position="383"/>
    </location>
</feature>
<dbReference type="GeneID" id="20228120"/>
<dbReference type="PANTHER" id="PTHR10796:SF92">
    <property type="entry name" value="PATCHED-RELATED, ISOFORM A"/>
    <property type="match status" value="1"/>
</dbReference>
<keyword evidence="5" id="KW-0472">Membrane</keyword>
<feature type="compositionally biased region" description="Low complexity" evidence="4">
    <location>
        <begin position="2059"/>
        <end position="2069"/>
    </location>
</feature>
<feature type="transmembrane region" description="Helical" evidence="5">
    <location>
        <begin position="1445"/>
        <end position="1465"/>
    </location>
</feature>
<evidence type="ECO:0000256" key="3">
    <source>
        <dbReference type="ARBA" id="ARBA00022842"/>
    </source>
</evidence>
<feature type="compositionally biased region" description="Low complexity" evidence="4">
    <location>
        <begin position="432"/>
        <end position="443"/>
    </location>
</feature>
<evidence type="ECO:0000313" key="7">
    <source>
        <dbReference type="EMBL" id="EGB10293.1"/>
    </source>
</evidence>
<dbReference type="KEGG" id="aaf:AURANDRAFT_71230"/>
<dbReference type="EMBL" id="GL833124">
    <property type="protein sequence ID" value="EGB10293.1"/>
    <property type="molecule type" value="Genomic_DNA"/>
</dbReference>
<keyword evidence="3" id="KW-0460">Magnesium</keyword>
<evidence type="ECO:0000256" key="2">
    <source>
        <dbReference type="ARBA" id="ARBA00022723"/>
    </source>
</evidence>
<dbReference type="PROSITE" id="PS50156">
    <property type="entry name" value="SSD"/>
    <property type="match status" value="1"/>
</dbReference>
<dbReference type="SUPFAM" id="SSF81631">
    <property type="entry name" value="PAP/OAS1 substrate-binding domain"/>
    <property type="match status" value="1"/>
</dbReference>
<feature type="compositionally biased region" description="Acidic residues" evidence="4">
    <location>
        <begin position="146"/>
        <end position="158"/>
    </location>
</feature>
<feature type="compositionally biased region" description="Pro residues" evidence="4">
    <location>
        <begin position="483"/>
        <end position="499"/>
    </location>
</feature>
<dbReference type="InterPro" id="IPR054708">
    <property type="entry name" value="MTPAP-like_central"/>
</dbReference>
<dbReference type="InterPro" id="IPR051697">
    <property type="entry name" value="Patched_domain-protein"/>
</dbReference>
<feature type="region of interest" description="Disordered" evidence="4">
    <location>
        <begin position="2337"/>
        <end position="2400"/>
    </location>
</feature>
<sequence>MDAAGPPSAAWRAPLEELCFFLYEAYPATAAAARDAHPDARRTLRAWWAQLDARAQAATLRCDDAGVAAVLRCAASWRRPALARFAVGAPADAARPRKGRRPRPAERYAVAPLPSPRAADCDDAPRAAASARLAALARVRYAPGDDGLDERGGDDDDAPDRRAASPRGEVAVEVAAAPDLVDLVVAVSRGRAFGVPVAAKTSADGWCQTRWFKAAVDASGGATVGELVANLVEARLWCGFWAAAGRAPPAPAPAVDDLDGWWRSLAPGPRAAAASRAFRGAAVACVARPRDGTFASLRRALEGLAAASAGASEGADAPSALLAAGLAASTAEVHFRRRLRLELAEARSAAAAVSLAAEADRAPAAAGAPRKPKKKTRRRKRPAARAAEAPRSASSDAASDAPPPAAAPRPAPEHASSDESSSLDAPPPQTAPRPARGAARSSSDPPPPEPRAPRSLSPPPRRAPRRAADAPPAPRTARVARRSPPPPRRASPDRAPPPRPKPDAARPEAAAAERPRGLSCDECAAPPPRLPAAVGEPAGSARPASSPSRDGQPRKPASYSEALLGAAPKDDALEREAGAVDLLGAANAALRDENLRLQAEVMRLCNEVAMYKGATPSLLGAPGQLHAHLGAGPARRAHRHSHHGHGLFPSFDYFAGGDAKSDDGAATAPSLEPYPAWPTVVEAAPLRAVVEHGYRAPSYGRAQAQSQSTHRAHSWWSGPATQAVPRSFDGSGFDGETRSGSVRSSLLKGHAPEPEVAEESSSAESSRSGGELDDVHSTLTRGGEAPEGSLRQSSVGDGDELEGEELLKRGGRRRRPAAAVADDRALAHERALAVASRGSQSRLADDVRAFAEKVSREQRARDFAWRCAREKVRGAVRSLWPRARVEPYGSCVTRLSLAGVSDLDLVIRLPRVRVATPAMTPGDLEGRNAIKETWPQELARRLRSEPWVAAMSVRVVASARVPVVKLATVPLGDVREAVRLDVSFEGPWHRGLDANRLVGRVLGQHPHARQILLVLKQHAADRGLCASYTGGLSSYALTLLVARFLSEQPRRGVDAGALLLGFFDFYAHKFDAATTSVGRHSYFARAELGAFNGTVVATHDGPRGGGRAFRFDPLYVEDPLSPGNNVGRNCFRIAQIQRAAAVNARLEKRFAALGRRVGAYPWAFIACSVSVALVAGSGIAKMETESDYFALWYPRKSQAWTDWKYQKQRFGPEKRVQSLVAEARAGSIFDKAALLDVLRLHHSITNGTRWAAVCERAWAGGPCKARSLLHAWGDDAARLRADEDILGTLSAAPLYDEILEEYMSLDALAAKTRFDGARALSATAVQIVYYVDDSLNSEDASRATLDFEEHFIDACWDDFESELVDAYCVASSSYKQLSDGEIDKNSIFVSSAMGVMVVYVTCLLFRFDAVRSRALLGGTIVLTVGLALLFALGVCGWVGVPFSVLSFLSLFIILGVGIDDMIIVVDARVVRGQIFPENDDDRARRRLDRAKRRIPRGRAGRVPALVSAALGDSGCSILLTSLTDFVAFLAVFLVGSAIDLPAASYFCSAFFRVLTAALAVVGVFAIQVTFFAACLALHERRVEANRYELAPCFRRAAAEEDAEDGAKVAAEDAVAEDAVAEDKAVAVARDGGDGGVELGKAPPSGALPAAADDDDAPWLTARLTALMRSLGAWLTASPARPRAVACAFFLLAAGAAAAAGTALRVGADWDLRERTFESEFDVTYVTGRVVVERESHRRALEDLSAEAANLKGTKPPVYGWYEAWRDAAGNDTSFAGLETFLASPSGNAYREDVVLGDGLVDASRLRTVASFPEQTPAQVRTMERSRRAAADASAGGVKARAFSVQYLWLERFDAIVDLTTVSLGGAVAGVLCVCAATALVALMIVLVNLSILGVMALGRFQLNVSSLLNLIMAVGFSDFSAHIAYACAHNVRRGDDVESAVRGALEDLGASVLNGGLSTLLAVTVLAFSDYYAYFQMFIMFLAMHPALMKRKAPDANNTQPSTAPSPQQQRAAILASPTKASPTAKRSWSQPLGPLSKKRPPPQPLADSNTLKRPRPASPSSSSASSFEGDVVAEARAVAAAAAPGPRAPAAAARAAKTAATAARGSAGACFVLACKYDEPNKNGDCPDHLRLDALQELYPGLKVIGCSEYVPRSEKRRSADAEIVAQNAKHDTHVAANFKKSLRDIIKNTDPKVLMLDYFWLQPGYYEERYGMNWLQSKIRELFVSYRCEVLLLPVDSRGAVRRMHDASFDDRPAGIEIEFVSEADGLKHHPLVRATRHIDADLRALSGRVTHAKGRWHDMQKLRLATPEPFVVAYRSGVDWRAYLDGLCALPPAPEPSPLELRPLAPPPKPRSPRRRSKSPAPPAAPAAAPPAPPPLFDEDSDDEDTPLSVLLARAGP</sequence>
<feature type="region of interest" description="Disordered" evidence="4">
    <location>
        <begin position="357"/>
        <end position="558"/>
    </location>
</feature>
<dbReference type="RefSeq" id="XP_009035103.1">
    <property type="nucleotide sequence ID" value="XM_009036855.1"/>
</dbReference>
<keyword evidence="2" id="KW-0479">Metal-binding</keyword>
<dbReference type="Gene3D" id="1.10.1410.10">
    <property type="match status" value="1"/>
</dbReference>
<keyword evidence="8" id="KW-1185">Reference proteome</keyword>
<dbReference type="SUPFAM" id="SSF81301">
    <property type="entry name" value="Nucleotidyltransferase"/>
    <property type="match status" value="1"/>
</dbReference>
<feature type="region of interest" description="Disordered" evidence="4">
    <location>
        <begin position="144"/>
        <end position="167"/>
    </location>
</feature>
<keyword evidence="5" id="KW-1133">Transmembrane helix</keyword>
<feature type="compositionally biased region" description="Low complexity" evidence="4">
    <location>
        <begin position="540"/>
        <end position="549"/>
    </location>
</feature>
<accession>F0Y385</accession>
<dbReference type="Pfam" id="PF03828">
    <property type="entry name" value="PAP_assoc"/>
    <property type="match status" value="1"/>
</dbReference>
<dbReference type="Gene3D" id="3.30.460.10">
    <property type="entry name" value="Beta Polymerase, domain 2"/>
    <property type="match status" value="1"/>
</dbReference>
<evidence type="ECO:0000256" key="4">
    <source>
        <dbReference type="SAM" id="MobiDB-lite"/>
    </source>
</evidence>
<reference evidence="7 8" key="1">
    <citation type="journal article" date="2011" name="Proc. Natl. Acad. Sci. U.S.A.">
        <title>Niche of harmful alga Aureococcus anophagefferens revealed through ecogenomics.</title>
        <authorList>
            <person name="Gobler C.J."/>
            <person name="Berry D.L."/>
            <person name="Dyhrman S.T."/>
            <person name="Wilhelm S.W."/>
            <person name="Salamov A."/>
            <person name="Lobanov A.V."/>
            <person name="Zhang Y."/>
            <person name="Collier J.L."/>
            <person name="Wurch L.L."/>
            <person name="Kustka A.B."/>
            <person name="Dill B.D."/>
            <person name="Shah M."/>
            <person name="VerBerkmoes N.C."/>
            <person name="Kuo A."/>
            <person name="Terry A."/>
            <person name="Pangilinan J."/>
            <person name="Lindquist E.A."/>
            <person name="Lucas S."/>
            <person name="Paulsen I.T."/>
            <person name="Hattenrath-Lehmann T.K."/>
            <person name="Talmage S.C."/>
            <person name="Walker E.A."/>
            <person name="Koch F."/>
            <person name="Burson A.M."/>
            <person name="Marcoval M.A."/>
            <person name="Tang Y.Z."/>
            <person name="Lecleir G.R."/>
            <person name="Coyne K.J."/>
            <person name="Berg G.M."/>
            <person name="Bertrand E.M."/>
            <person name="Saito M.A."/>
            <person name="Gladyshev V.N."/>
            <person name="Grigoriev I.V."/>
        </authorList>
    </citation>
    <scope>NUCLEOTIDE SEQUENCE [LARGE SCALE GENOMIC DNA]</scope>
    <source>
        <strain evidence="8">CCMP 1984</strain>
    </source>
</reference>
<feature type="compositionally biased region" description="Basic and acidic residues" evidence="4">
    <location>
        <begin position="500"/>
        <end position="516"/>
    </location>
</feature>
<evidence type="ECO:0000256" key="5">
    <source>
        <dbReference type="SAM" id="Phobius"/>
    </source>
</evidence>
<dbReference type="OrthoDB" id="273917at2759"/>
<dbReference type="InParanoid" id="F0Y385"/>